<dbReference type="InterPro" id="IPR003594">
    <property type="entry name" value="HATPase_dom"/>
</dbReference>
<dbReference type="KEGG" id="cfus:CYFUS_006498"/>
<dbReference type="SUPFAM" id="SSF55874">
    <property type="entry name" value="ATPase domain of HSP90 chaperone/DNA topoisomerase II/histidine kinase"/>
    <property type="match status" value="1"/>
</dbReference>
<dbReference type="GO" id="GO:0005524">
    <property type="term" value="F:ATP binding"/>
    <property type="evidence" value="ECO:0007669"/>
    <property type="project" value="InterPro"/>
</dbReference>
<dbReference type="CDD" id="cd00082">
    <property type="entry name" value="HisKA"/>
    <property type="match status" value="1"/>
</dbReference>
<feature type="coiled-coil region" evidence="4">
    <location>
        <begin position="1499"/>
        <end position="1526"/>
    </location>
</feature>
<dbReference type="PROSITE" id="PS00108">
    <property type="entry name" value="PROTEIN_KINASE_ST"/>
    <property type="match status" value="1"/>
</dbReference>
<dbReference type="InterPro" id="IPR005467">
    <property type="entry name" value="His_kinase_dom"/>
</dbReference>
<dbReference type="Pfam" id="PF01590">
    <property type="entry name" value="GAF"/>
    <property type="match status" value="1"/>
</dbReference>
<dbReference type="InterPro" id="IPR027417">
    <property type="entry name" value="P-loop_NTPase"/>
</dbReference>
<keyword evidence="7" id="KW-0723">Serine/threonine-protein kinase</keyword>
<feature type="domain" description="Histidine kinase" evidence="6">
    <location>
        <begin position="1556"/>
        <end position="1792"/>
    </location>
</feature>
<evidence type="ECO:0000313" key="7">
    <source>
        <dbReference type="EMBL" id="ATB41036.1"/>
    </source>
</evidence>
<dbReference type="Pfam" id="PF00512">
    <property type="entry name" value="HisKA"/>
    <property type="match status" value="1"/>
</dbReference>
<evidence type="ECO:0000256" key="3">
    <source>
        <dbReference type="ARBA" id="ARBA00022553"/>
    </source>
</evidence>
<dbReference type="PROSITE" id="PS50011">
    <property type="entry name" value="PROTEIN_KINASE_DOM"/>
    <property type="match status" value="1"/>
</dbReference>
<dbReference type="InterPro" id="IPR003661">
    <property type="entry name" value="HisK_dim/P_dom"/>
</dbReference>
<dbReference type="Pfam" id="PF00069">
    <property type="entry name" value="Pkinase"/>
    <property type="match status" value="1"/>
</dbReference>
<dbReference type="InterPro" id="IPR029016">
    <property type="entry name" value="GAF-like_dom_sf"/>
</dbReference>
<dbReference type="Gene3D" id="3.30.450.40">
    <property type="match status" value="1"/>
</dbReference>
<keyword evidence="7" id="KW-0808">Transferase</keyword>
<evidence type="ECO:0000259" key="5">
    <source>
        <dbReference type="PROSITE" id="PS50011"/>
    </source>
</evidence>
<dbReference type="InterPro" id="IPR011009">
    <property type="entry name" value="Kinase-like_dom_sf"/>
</dbReference>
<dbReference type="SUPFAM" id="SSF56112">
    <property type="entry name" value="Protein kinase-like (PK-like)"/>
    <property type="match status" value="1"/>
</dbReference>
<dbReference type="Pfam" id="PF13191">
    <property type="entry name" value="AAA_16"/>
    <property type="match status" value="1"/>
</dbReference>
<dbReference type="Proteomes" id="UP000217257">
    <property type="component" value="Chromosome"/>
</dbReference>
<feature type="domain" description="Protein kinase" evidence="5">
    <location>
        <begin position="7"/>
        <end position="275"/>
    </location>
</feature>
<evidence type="ECO:0000256" key="4">
    <source>
        <dbReference type="SAM" id="Coils"/>
    </source>
</evidence>
<dbReference type="Gene3D" id="1.10.287.130">
    <property type="match status" value="1"/>
</dbReference>
<dbReference type="InterPro" id="IPR053159">
    <property type="entry name" value="Hybrid_Histidine_Kinase"/>
</dbReference>
<dbReference type="RefSeq" id="WP_095988817.1">
    <property type="nucleotide sequence ID" value="NZ_CP022098.1"/>
</dbReference>
<dbReference type="PANTHER" id="PTHR43642:SF1">
    <property type="entry name" value="HYBRID SIGNAL TRANSDUCTION HISTIDINE KINASE G"/>
    <property type="match status" value="1"/>
</dbReference>
<dbReference type="CDD" id="cd14014">
    <property type="entry name" value="STKc_PknB_like"/>
    <property type="match status" value="1"/>
</dbReference>
<dbReference type="SMART" id="SM00387">
    <property type="entry name" value="HATPase_c"/>
    <property type="match status" value="1"/>
</dbReference>
<proteinExistence type="predicted"/>
<dbReference type="SMART" id="SM00065">
    <property type="entry name" value="GAF"/>
    <property type="match status" value="1"/>
</dbReference>
<comment type="catalytic activity">
    <reaction evidence="1">
        <text>ATP + protein L-histidine = ADP + protein N-phospho-L-histidine.</text>
        <dbReference type="EC" id="2.7.13.3"/>
    </reaction>
</comment>
<dbReference type="Gene3D" id="3.30.565.10">
    <property type="entry name" value="Histidine kinase-like ATPase, C-terminal domain"/>
    <property type="match status" value="1"/>
</dbReference>
<accession>A0A250JCZ8</accession>
<dbReference type="Gene3D" id="1.10.510.10">
    <property type="entry name" value="Transferase(Phosphotransferase) domain 1"/>
    <property type="match status" value="1"/>
</dbReference>
<dbReference type="Gene3D" id="3.40.50.300">
    <property type="entry name" value="P-loop containing nucleotide triphosphate hydrolases"/>
    <property type="match status" value="1"/>
</dbReference>
<dbReference type="InterPro" id="IPR036890">
    <property type="entry name" value="HATPase_C_sf"/>
</dbReference>
<name>A0A250JCZ8_9BACT</name>
<evidence type="ECO:0000256" key="1">
    <source>
        <dbReference type="ARBA" id="ARBA00000085"/>
    </source>
</evidence>
<dbReference type="SMART" id="SM00220">
    <property type="entry name" value="S_TKc"/>
    <property type="match status" value="1"/>
</dbReference>
<keyword evidence="7" id="KW-0418">Kinase</keyword>
<dbReference type="SUPFAM" id="SSF55781">
    <property type="entry name" value="GAF domain-like"/>
    <property type="match status" value="1"/>
</dbReference>
<protein>
    <recommendedName>
        <fullName evidence="2">histidine kinase</fullName>
        <ecNumber evidence="2">2.7.13.3</ecNumber>
    </recommendedName>
</protein>
<keyword evidence="3" id="KW-0597">Phosphoprotein</keyword>
<dbReference type="EMBL" id="CP022098">
    <property type="protein sequence ID" value="ATB41036.1"/>
    <property type="molecule type" value="Genomic_DNA"/>
</dbReference>
<evidence type="ECO:0000259" key="6">
    <source>
        <dbReference type="PROSITE" id="PS50109"/>
    </source>
</evidence>
<dbReference type="Pfam" id="PF02518">
    <property type="entry name" value="HATPase_c"/>
    <property type="match status" value="1"/>
</dbReference>
<sequence>MAHRAGYSLHEQLHSSHRSTIFRATRLRDQCPVILKLTSSDYLDRRRTLELRREYAIAHRVAGDGIVQVLGLEQFPDRAALVLEDFGGASLRHLLDERGPLEVPTFLDYAVRISAALGHIHQHGVIHKDIKPHNIIVNPATGVVKIADFSLAVALSLETVPPELPTHLTGTLAYMAPEQTGRMNRGVDCRADFYALGATFFELLTGRRVFSTMAPLELLHAHVAQVPASPQDFNPEVPEFLAAIVLKLLAKAPEDRYQSTWGLIADLESCQHQLREGGWLPPLFLGLSDRPHQYHPPQGLYGRDTDVAVLTGTYARATAGRGELLFVSGPAGIGKSSLVNELYRVTAASRGRVAIGKCDQLLRSEPFDAVHQVLQHLVRQTLGEGEAETAVMRERLQRVLGANTSVLIEAVPDTRALVGEQPASPPLSASESRNRLTLVLARTLQAFATPERPLAVFLDDLQWTDSATLSLLRALARDSSTQHLLLVGAYRDTEVSTTHPLTLALEELRAAGTPWEQLSLTPLGLEDVARMVRETTAAEAGRALELARLIHSRTGGNPFSVKVFLRFLYEQGLLHFDPRNRRWQWDLARIETQGLPEDVAVQLVAESLRLPEETRVLLQLAACLGVAFGFRDLTLAHGATAGETARALWTAIEQRLVFPLGKDYVLLDPQSGAVDLTDLDVSFRFVHDRVRQATYSLIPEEERAGRHLEVGLRLYEHARATKTLDERVFAILPHLGHAPERIGPDALRLELADLHLVAGQRAKASGAYRAASEFFRTGGRLIPPSARAREHERTFALQKELMECLYLAGEFEVAATGFSTLLTQARTPAQRASVLCLQAILSSLGNRHGEAVELGLEGLRLLGIDLPSAPDEATLAAELREVEALLAGRDTRELLDLPRMSDPNAELASELLNAITVAAYMAAQKLLVLMAFRQVRLSLEHGNCRFSPHGYSAHGFVVSTLLDDPVTGRRFGLLAIELATRLQEPRQYARALYCHAGFIEPWTQSARADIPQIAEACKILLESGDWPYAEVCFILQCWLRLSLGEPLQDLLAESQKFTDLLGTQKDPDNQYLHSLFRQTLSLLTGAQEMPGQIVQLSCFRWPANKAHAGRVLLEQHYLFRQLEQAMEVAEESAETMRSVPGLFLQTTHAFYYALSAAAVYPAASEHRKQELLALMEQRCAYLEKCAHRAPENFSPYLLLVRAELARVRGRHAEAHTRYEEAIAAARASGFTSVEAIACEQACRFQAELNRPPLAAAYLMEALNTYERWGAAGKVLHLAAEQSHLLHFYSGTLRGWDHKLQHDGLPRARPPSGEFPVLASTADLSSTDSFTEVLDVSSVMKASQAISRELHFPQLAAKLIDILMESTGAQRCVLVLQREDDFFVEASGEVGNGSAPLRPVQRMAHSDVLCPSIAELVLHTGTHLLLDDASAQEPFRGEPYITRHGVRSVLCVPILHRKQLLGLVYLENNLTAGAFNTNRLRVAGMLLAQAAISIENAGLYRKLAESNRTLEQRVQERTEQLHSKNAELQHALQSLKTMQAQIITQEKFAFLGSLTAGIAHELKNPLNFVKNFSELSLELVRELREAEGKREESGPLLEELEQNISKVCTHEQRASGIINGMLRHARNNRSEPQPISINQIVEEAVRLVHHGLRAMRPPRDVRIDTFFDDTLPQCHLVPEDLSRVILNLVDNACYSAHQKAQRNRVEPPRLKVSTCWTGSEVEIRVHDNGGGVPATVRDKLFTPFFTTKPAGEGTGLGLSLSHEIIVGALGGKMRVESEEGLYAEFTVVLPGELARRPARG</sequence>
<evidence type="ECO:0000313" key="8">
    <source>
        <dbReference type="Proteomes" id="UP000217257"/>
    </source>
</evidence>
<keyword evidence="4" id="KW-0175">Coiled coil</keyword>
<evidence type="ECO:0000256" key="2">
    <source>
        <dbReference type="ARBA" id="ARBA00012438"/>
    </source>
</evidence>
<dbReference type="PROSITE" id="PS50109">
    <property type="entry name" value="HIS_KIN"/>
    <property type="match status" value="1"/>
</dbReference>
<organism evidence="7 8">
    <name type="scientific">Cystobacter fuscus</name>
    <dbReference type="NCBI Taxonomy" id="43"/>
    <lineage>
        <taxon>Bacteria</taxon>
        <taxon>Pseudomonadati</taxon>
        <taxon>Myxococcota</taxon>
        <taxon>Myxococcia</taxon>
        <taxon>Myxococcales</taxon>
        <taxon>Cystobacterineae</taxon>
        <taxon>Archangiaceae</taxon>
        <taxon>Cystobacter</taxon>
    </lineage>
</organism>
<dbReference type="SUPFAM" id="SSF47384">
    <property type="entry name" value="Homodimeric domain of signal transducing histidine kinase"/>
    <property type="match status" value="1"/>
</dbReference>
<dbReference type="InterPro" id="IPR036097">
    <property type="entry name" value="HisK_dim/P_sf"/>
</dbReference>
<dbReference type="InterPro" id="IPR041664">
    <property type="entry name" value="AAA_16"/>
</dbReference>
<dbReference type="PRINTS" id="PR00344">
    <property type="entry name" value="BCTRLSENSOR"/>
</dbReference>
<gene>
    <name evidence="7" type="ORF">CYFUS_006498</name>
</gene>
<dbReference type="PANTHER" id="PTHR43642">
    <property type="entry name" value="HYBRID SIGNAL TRANSDUCTION HISTIDINE KINASE G"/>
    <property type="match status" value="1"/>
</dbReference>
<dbReference type="EC" id="2.7.13.3" evidence="2"/>
<dbReference type="InterPro" id="IPR003018">
    <property type="entry name" value="GAF"/>
</dbReference>
<dbReference type="InterPro" id="IPR004358">
    <property type="entry name" value="Sig_transdc_His_kin-like_C"/>
</dbReference>
<dbReference type="GO" id="GO:0000155">
    <property type="term" value="F:phosphorelay sensor kinase activity"/>
    <property type="evidence" value="ECO:0007669"/>
    <property type="project" value="InterPro"/>
</dbReference>
<dbReference type="InterPro" id="IPR000719">
    <property type="entry name" value="Prot_kinase_dom"/>
</dbReference>
<dbReference type="SMART" id="SM00388">
    <property type="entry name" value="HisKA"/>
    <property type="match status" value="1"/>
</dbReference>
<dbReference type="InterPro" id="IPR008271">
    <property type="entry name" value="Ser/Thr_kinase_AS"/>
</dbReference>
<dbReference type="GO" id="GO:0004674">
    <property type="term" value="F:protein serine/threonine kinase activity"/>
    <property type="evidence" value="ECO:0007669"/>
    <property type="project" value="UniProtKB-KW"/>
</dbReference>
<reference evidence="7 8" key="1">
    <citation type="submission" date="2017-06" db="EMBL/GenBank/DDBJ databases">
        <title>Sequencing and comparative analysis of myxobacterial genomes.</title>
        <authorList>
            <person name="Rupp O."/>
            <person name="Goesmann A."/>
            <person name="Sogaard-Andersen L."/>
        </authorList>
    </citation>
    <scope>NUCLEOTIDE SEQUENCE [LARGE SCALE GENOMIC DNA]</scope>
    <source>
        <strain evidence="7 8">DSM 52655</strain>
    </source>
</reference>
<dbReference type="SUPFAM" id="SSF52540">
    <property type="entry name" value="P-loop containing nucleoside triphosphate hydrolases"/>
    <property type="match status" value="1"/>
</dbReference>